<dbReference type="InterPro" id="IPR012373">
    <property type="entry name" value="Ferrdict_sens_TM"/>
</dbReference>
<organism evidence="3 4">
    <name type="scientific">Pseudomonas cannabina</name>
    <dbReference type="NCBI Taxonomy" id="86840"/>
    <lineage>
        <taxon>Bacteria</taxon>
        <taxon>Pseudomonadati</taxon>
        <taxon>Pseudomonadota</taxon>
        <taxon>Gammaproteobacteria</taxon>
        <taxon>Pseudomonadales</taxon>
        <taxon>Pseudomonadaceae</taxon>
        <taxon>Pseudomonas</taxon>
    </lineage>
</organism>
<dbReference type="AlphaFoldDB" id="A0A3M3S1R0"/>
<evidence type="ECO:0000313" key="3">
    <source>
        <dbReference type="EMBL" id="RMO02639.1"/>
    </source>
</evidence>
<protein>
    <submittedName>
        <fullName evidence="3">Regulatory protein</fullName>
    </submittedName>
</protein>
<reference evidence="3 4" key="1">
    <citation type="submission" date="2018-08" db="EMBL/GenBank/DDBJ databases">
        <title>Recombination of ecologically and evolutionarily significant loci maintains genetic cohesion in the Pseudomonas syringae species complex.</title>
        <authorList>
            <person name="Dillon M."/>
            <person name="Thakur S."/>
            <person name="Almeida R.N.D."/>
            <person name="Weir B.S."/>
            <person name="Guttman D.S."/>
        </authorList>
    </citation>
    <scope>NUCLEOTIDE SEQUENCE [LARGE SCALE GENOMIC DNA]</scope>
    <source>
        <strain evidence="3 4">ICMP 15203</strain>
    </source>
</reference>
<dbReference type="Proteomes" id="UP000270524">
    <property type="component" value="Unassembled WGS sequence"/>
</dbReference>
<feature type="domain" description="FecR N-terminal" evidence="2">
    <location>
        <begin position="26"/>
        <end position="67"/>
    </location>
</feature>
<gene>
    <name evidence="3" type="ORF">ALQ51_04452</name>
</gene>
<feature type="domain" description="FecR protein" evidence="1">
    <location>
        <begin position="126"/>
        <end position="215"/>
    </location>
</feature>
<evidence type="ECO:0000259" key="2">
    <source>
        <dbReference type="Pfam" id="PF16220"/>
    </source>
</evidence>
<name>A0A3M3S1R0_PSECA</name>
<dbReference type="PIRSF" id="PIRSF018266">
    <property type="entry name" value="FecR"/>
    <property type="match status" value="1"/>
</dbReference>
<dbReference type="GO" id="GO:0016989">
    <property type="term" value="F:sigma factor antagonist activity"/>
    <property type="evidence" value="ECO:0007669"/>
    <property type="project" value="TreeGrafter"/>
</dbReference>
<dbReference type="EMBL" id="RBPJ01000046">
    <property type="protein sequence ID" value="RMO02639.1"/>
    <property type="molecule type" value="Genomic_DNA"/>
</dbReference>
<dbReference type="Pfam" id="PF04773">
    <property type="entry name" value="FecR"/>
    <property type="match status" value="1"/>
</dbReference>
<dbReference type="Gene3D" id="2.60.120.1440">
    <property type="match status" value="1"/>
</dbReference>
<comment type="caution">
    <text evidence="3">The sequence shown here is derived from an EMBL/GenBank/DDBJ whole genome shotgun (WGS) entry which is preliminary data.</text>
</comment>
<sequence>MLQDTAWFGPFCMSDRHEPSERMIGEAAEWLAVLHDDSISAADREAFERWRQADPRHEVTLSRMQSLWGSFAEVSDTSARVALRQTFAPAGAKPGSRAVQALALVGVLVCGWMSVERLPVWMADQQTAVGERREFSLADGSQMQLNSGSALNVKFDGRQRVVELLAGELWVEVAKDVQRPFVVRTDQGTITALGTRFVVRRGEEGTTVSVLESAIAAQANTADVVNVATGQQALLKDGRVQTPHALGNEDPADWTRGLLRVDDRPLSDVLQTLANYRHGLLRFDAQALQGMRVSGVFRLDDTDAALATLADNLPIKVERFTDLLVRVTPADR</sequence>
<evidence type="ECO:0000259" key="1">
    <source>
        <dbReference type="Pfam" id="PF04773"/>
    </source>
</evidence>
<evidence type="ECO:0000313" key="4">
    <source>
        <dbReference type="Proteomes" id="UP000270524"/>
    </source>
</evidence>
<dbReference type="InterPro" id="IPR032623">
    <property type="entry name" value="FecR_N"/>
</dbReference>
<dbReference type="PANTHER" id="PTHR30273">
    <property type="entry name" value="PERIPLASMIC SIGNAL SENSOR AND SIGMA FACTOR ACTIVATOR FECR-RELATED"/>
    <property type="match status" value="1"/>
</dbReference>
<dbReference type="Pfam" id="PF16220">
    <property type="entry name" value="DUF4880"/>
    <property type="match status" value="1"/>
</dbReference>
<accession>A0A3M3S1R0</accession>
<proteinExistence type="predicted"/>
<dbReference type="PANTHER" id="PTHR30273:SF2">
    <property type="entry name" value="PROTEIN FECR"/>
    <property type="match status" value="1"/>
</dbReference>
<dbReference type="InterPro" id="IPR006860">
    <property type="entry name" value="FecR"/>
</dbReference>